<dbReference type="AlphaFoldDB" id="A0A7T8H063"/>
<keyword evidence="2" id="KW-1185">Reference proteome</keyword>
<accession>A0A7T8H063</accession>
<evidence type="ECO:0000313" key="1">
    <source>
        <dbReference type="EMBL" id="QQP41084.1"/>
    </source>
</evidence>
<protein>
    <submittedName>
        <fullName evidence="1">Uncharacterized protein</fullName>
    </submittedName>
</protein>
<name>A0A7T8H063_CALRO</name>
<reference evidence="2" key="1">
    <citation type="submission" date="2021-01" db="EMBL/GenBank/DDBJ databases">
        <title>Caligus Genome Assembly.</title>
        <authorList>
            <person name="Gallardo-Escarate C."/>
        </authorList>
    </citation>
    <scope>NUCLEOTIDE SEQUENCE [LARGE SCALE GENOMIC DNA]</scope>
</reference>
<sequence>MNDAVNTFRLAEVAEAEMEAKIVREQDPMHRIRNLSKGERVKAQTVEKIIDGEKISPKVMKYYVSSIIVSKQSSGKEKAIFQGLRNCFHVS</sequence>
<organism evidence="1 2">
    <name type="scientific">Caligus rogercresseyi</name>
    <name type="common">Sea louse</name>
    <dbReference type="NCBI Taxonomy" id="217165"/>
    <lineage>
        <taxon>Eukaryota</taxon>
        <taxon>Metazoa</taxon>
        <taxon>Ecdysozoa</taxon>
        <taxon>Arthropoda</taxon>
        <taxon>Crustacea</taxon>
        <taxon>Multicrustacea</taxon>
        <taxon>Hexanauplia</taxon>
        <taxon>Copepoda</taxon>
        <taxon>Siphonostomatoida</taxon>
        <taxon>Caligidae</taxon>
        <taxon>Caligus</taxon>
    </lineage>
</organism>
<evidence type="ECO:0000313" key="2">
    <source>
        <dbReference type="Proteomes" id="UP000595437"/>
    </source>
</evidence>
<dbReference type="Proteomes" id="UP000595437">
    <property type="component" value="Chromosome 10"/>
</dbReference>
<proteinExistence type="predicted"/>
<dbReference type="EMBL" id="CP045899">
    <property type="protein sequence ID" value="QQP41084.1"/>
    <property type="molecule type" value="Genomic_DNA"/>
</dbReference>
<gene>
    <name evidence="1" type="ORF">FKW44_015339</name>
</gene>